<organism evidence="4 5">
    <name type="scientific">Candidatus Nitrospira kreftii</name>
    <dbReference type="NCBI Taxonomy" id="2652173"/>
    <lineage>
        <taxon>Bacteria</taxon>
        <taxon>Pseudomonadati</taxon>
        <taxon>Nitrospirota</taxon>
        <taxon>Nitrospiria</taxon>
        <taxon>Nitrospirales</taxon>
        <taxon>Nitrospiraceae</taxon>
        <taxon>Nitrospira</taxon>
    </lineage>
</organism>
<dbReference type="KEGG" id="nkf:Nkreftii_000155"/>
<protein>
    <recommendedName>
        <fullName evidence="6">Periplasmic heavy metal sensor</fullName>
    </recommendedName>
</protein>
<evidence type="ECO:0008006" key="6">
    <source>
        <dbReference type="Google" id="ProtNLM"/>
    </source>
</evidence>
<keyword evidence="1" id="KW-0175">Coiled coil</keyword>
<reference evidence="4 5" key="1">
    <citation type="journal article" date="2020" name="ISME J.">
        <title>Enrichment and physiological characterization of a novel comammox Nitrospira indicates ammonium inhibition of complete nitrification.</title>
        <authorList>
            <person name="Sakoula D."/>
            <person name="Koch H."/>
            <person name="Frank J."/>
            <person name="Jetten M.S.M."/>
            <person name="van Kessel M.A.H.J."/>
            <person name="Lucker S."/>
        </authorList>
    </citation>
    <scope>NUCLEOTIDE SEQUENCE [LARGE SCALE GENOMIC DNA]</scope>
    <source>
        <strain evidence="4">Comreactor17</strain>
    </source>
</reference>
<dbReference type="Gene3D" id="1.20.120.1490">
    <property type="match status" value="1"/>
</dbReference>
<evidence type="ECO:0000256" key="2">
    <source>
        <dbReference type="SAM" id="MobiDB-lite"/>
    </source>
</evidence>
<evidence type="ECO:0000313" key="5">
    <source>
        <dbReference type="Proteomes" id="UP000593737"/>
    </source>
</evidence>
<proteinExistence type="predicted"/>
<feature type="transmembrane region" description="Helical" evidence="3">
    <location>
        <begin position="7"/>
        <end position="28"/>
    </location>
</feature>
<evidence type="ECO:0000256" key="3">
    <source>
        <dbReference type="SAM" id="Phobius"/>
    </source>
</evidence>
<feature type="compositionally biased region" description="Gly residues" evidence="2">
    <location>
        <begin position="163"/>
        <end position="221"/>
    </location>
</feature>
<evidence type="ECO:0000256" key="1">
    <source>
        <dbReference type="SAM" id="Coils"/>
    </source>
</evidence>
<sequence length="227" mass="23924">MTQLKEWWIAGFGGAMMIVAITALPVIADEGHGKKGHGGHDQEEQADHSGHYLKHLLKHAQEIGLTPEQISKLKAIQLDFKRSEARLEADAKVAKLELHALLDEEQTDLKAIQVKVEQLKKSEGACLFEAIKSKRTAMALLTPDQREKDRAHREEMKSKNEGQHGGGMGGMGRGGMMGGMGGMGHGGMGGGGGHQSGMGGMEGGGQGGHDGSDHGSGGSSGGEKHQH</sequence>
<dbReference type="AlphaFoldDB" id="A0A7S8FAR9"/>
<keyword evidence="3" id="KW-0812">Transmembrane</keyword>
<feature type="compositionally biased region" description="Basic and acidic residues" evidence="2">
    <location>
        <begin position="144"/>
        <end position="162"/>
    </location>
</feature>
<feature type="coiled-coil region" evidence="1">
    <location>
        <begin position="84"/>
        <end position="122"/>
    </location>
</feature>
<evidence type="ECO:0000313" key="4">
    <source>
        <dbReference type="EMBL" id="QPD02381.1"/>
    </source>
</evidence>
<name>A0A7S8FAR9_9BACT</name>
<dbReference type="EMBL" id="CP047423">
    <property type="protein sequence ID" value="QPD02381.1"/>
    <property type="molecule type" value="Genomic_DNA"/>
</dbReference>
<feature type="region of interest" description="Disordered" evidence="2">
    <location>
        <begin position="144"/>
        <end position="227"/>
    </location>
</feature>
<gene>
    <name evidence="4" type="ORF">Nkreftii_000155</name>
</gene>
<keyword evidence="3" id="KW-0472">Membrane</keyword>
<accession>A0A7S8FAR9</accession>
<keyword evidence="3" id="KW-1133">Transmembrane helix</keyword>
<dbReference type="Proteomes" id="UP000593737">
    <property type="component" value="Chromosome"/>
</dbReference>